<dbReference type="RefSeq" id="WP_072792929.1">
    <property type="nucleotide sequence ID" value="NZ_FQWM01000003.1"/>
</dbReference>
<reference evidence="6" key="1">
    <citation type="submission" date="2016-11" db="EMBL/GenBank/DDBJ databases">
        <authorList>
            <person name="Varghese N."/>
            <person name="Submissions S."/>
        </authorList>
    </citation>
    <scope>NUCLEOTIDE SEQUENCE [LARGE SCALE GENOMIC DNA]</scope>
    <source>
        <strain evidence="6">DSM 28223</strain>
    </source>
</reference>
<dbReference type="STRING" id="870908.SAMN04488044_2038"/>
<dbReference type="PANTHER" id="PTHR43537:SF51">
    <property type="entry name" value="HTH-TYPE TRANSCRIPTIONAL REGULATOR LGOR-RELATED"/>
    <property type="match status" value="1"/>
</dbReference>
<organism evidence="5 6">
    <name type="scientific">Cognatishimia maritima</name>
    <dbReference type="NCBI Taxonomy" id="870908"/>
    <lineage>
        <taxon>Bacteria</taxon>
        <taxon>Pseudomonadati</taxon>
        <taxon>Pseudomonadota</taxon>
        <taxon>Alphaproteobacteria</taxon>
        <taxon>Rhodobacterales</taxon>
        <taxon>Paracoccaceae</taxon>
        <taxon>Cognatishimia</taxon>
    </lineage>
</organism>
<keyword evidence="2 5" id="KW-0238">DNA-binding</keyword>
<dbReference type="GO" id="GO:0003677">
    <property type="term" value="F:DNA binding"/>
    <property type="evidence" value="ECO:0007669"/>
    <property type="project" value="UniProtKB-KW"/>
</dbReference>
<keyword evidence="3" id="KW-0804">Transcription</keyword>
<dbReference type="GO" id="GO:0003700">
    <property type="term" value="F:DNA-binding transcription factor activity"/>
    <property type="evidence" value="ECO:0007669"/>
    <property type="project" value="InterPro"/>
</dbReference>
<keyword evidence="6" id="KW-1185">Reference proteome</keyword>
<evidence type="ECO:0000256" key="3">
    <source>
        <dbReference type="ARBA" id="ARBA00023163"/>
    </source>
</evidence>
<dbReference type="PROSITE" id="PS50949">
    <property type="entry name" value="HTH_GNTR"/>
    <property type="match status" value="1"/>
</dbReference>
<sequence length="309" mass="35458">MSRDNSTYKDSLNRSLDYVATLGTEAALPSEVELTRQLGISRTTVRAVLSHLDEIGVIAWSGRSKTVLRKPRSKDYFAKEETLSTHEQVETKFMEYILGGDLKPGTILHESDLVKEFGASTSVLREFLIKFSRFGLIEKEPNRHWVLRGFTKNFAIELFDVREMFEQRAFQRLLAGDPEAPAYQKLINLEDAHDNIVAHIDDEYLNFPRLDEAFHSILIGDLNNRFIKDFFELVSVIFHYHYRWNKQDEHERNLAAAKQHLAVIHALKANQPDQATTHFQAHLNAARDTLLQSVQWDSAAEATEDESTA</sequence>
<dbReference type="EMBL" id="FQWM01000003">
    <property type="protein sequence ID" value="SHH14856.1"/>
    <property type="molecule type" value="Genomic_DNA"/>
</dbReference>
<feature type="domain" description="HTH gntR-type" evidence="4">
    <location>
        <begin position="83"/>
        <end position="150"/>
    </location>
</feature>
<dbReference type="InterPro" id="IPR011711">
    <property type="entry name" value="GntR_C"/>
</dbReference>
<dbReference type="InterPro" id="IPR036388">
    <property type="entry name" value="WH-like_DNA-bd_sf"/>
</dbReference>
<name>A0A1M5QLL4_9RHOB</name>
<dbReference type="Proteomes" id="UP000184211">
    <property type="component" value="Unassembled WGS sequence"/>
</dbReference>
<dbReference type="SMART" id="SM00895">
    <property type="entry name" value="FCD"/>
    <property type="match status" value="1"/>
</dbReference>
<evidence type="ECO:0000313" key="6">
    <source>
        <dbReference type="Proteomes" id="UP000184211"/>
    </source>
</evidence>
<evidence type="ECO:0000259" key="4">
    <source>
        <dbReference type="PROSITE" id="PS50949"/>
    </source>
</evidence>
<dbReference type="SUPFAM" id="SSF46785">
    <property type="entry name" value="Winged helix' DNA-binding domain"/>
    <property type="match status" value="2"/>
</dbReference>
<keyword evidence="1" id="KW-0805">Transcription regulation</keyword>
<dbReference type="OrthoDB" id="9799812at2"/>
<dbReference type="SUPFAM" id="SSF48008">
    <property type="entry name" value="GntR ligand-binding domain-like"/>
    <property type="match status" value="1"/>
</dbReference>
<evidence type="ECO:0000313" key="5">
    <source>
        <dbReference type="EMBL" id="SHH14856.1"/>
    </source>
</evidence>
<dbReference type="Pfam" id="PF07729">
    <property type="entry name" value="FCD"/>
    <property type="match status" value="1"/>
</dbReference>
<proteinExistence type="predicted"/>
<gene>
    <name evidence="5" type="ORF">SAMN04488044_2038</name>
</gene>
<dbReference type="InterPro" id="IPR000524">
    <property type="entry name" value="Tscrpt_reg_HTH_GntR"/>
</dbReference>
<dbReference type="Gene3D" id="1.10.10.10">
    <property type="entry name" value="Winged helix-like DNA-binding domain superfamily/Winged helix DNA-binding domain"/>
    <property type="match status" value="2"/>
</dbReference>
<dbReference type="AlphaFoldDB" id="A0A1M5QLL4"/>
<protein>
    <submittedName>
        <fullName evidence="5">DNA-binding transcriptional regulator, GntR family</fullName>
    </submittedName>
</protein>
<dbReference type="PANTHER" id="PTHR43537">
    <property type="entry name" value="TRANSCRIPTIONAL REGULATOR, GNTR FAMILY"/>
    <property type="match status" value="1"/>
</dbReference>
<dbReference type="Gene3D" id="1.20.120.530">
    <property type="entry name" value="GntR ligand-binding domain-like"/>
    <property type="match status" value="1"/>
</dbReference>
<evidence type="ECO:0000256" key="2">
    <source>
        <dbReference type="ARBA" id="ARBA00023125"/>
    </source>
</evidence>
<accession>A0A1M5QLL4</accession>
<dbReference type="Pfam" id="PF00392">
    <property type="entry name" value="GntR"/>
    <property type="match status" value="2"/>
</dbReference>
<dbReference type="PRINTS" id="PR00035">
    <property type="entry name" value="HTHGNTR"/>
</dbReference>
<dbReference type="InterPro" id="IPR036390">
    <property type="entry name" value="WH_DNA-bd_sf"/>
</dbReference>
<dbReference type="InterPro" id="IPR008920">
    <property type="entry name" value="TF_FadR/GntR_C"/>
</dbReference>
<evidence type="ECO:0000256" key="1">
    <source>
        <dbReference type="ARBA" id="ARBA00023015"/>
    </source>
</evidence>